<keyword evidence="2" id="KW-1185">Reference proteome</keyword>
<gene>
    <name evidence="1" type="ORF">EDD69_104243</name>
</gene>
<dbReference type="EMBL" id="SLUL01000004">
    <property type="protein sequence ID" value="TCL51188.1"/>
    <property type="molecule type" value="Genomic_DNA"/>
</dbReference>
<evidence type="ECO:0000313" key="2">
    <source>
        <dbReference type="Proteomes" id="UP000295658"/>
    </source>
</evidence>
<sequence length="48" mass="5552">MSGIFVLIFLCALELFGAHIALKASPKSLKEYYNENDPFQMLFRQKNN</sequence>
<evidence type="ECO:0000313" key="1">
    <source>
        <dbReference type="EMBL" id="TCL51188.1"/>
    </source>
</evidence>
<name>A0A4R1QHM7_9BACL</name>
<proteinExistence type="predicted"/>
<organism evidence="1 2">
    <name type="scientific">Thermolongibacillus altinsuensis</name>
    <dbReference type="NCBI Taxonomy" id="575256"/>
    <lineage>
        <taxon>Bacteria</taxon>
        <taxon>Bacillati</taxon>
        <taxon>Bacillota</taxon>
        <taxon>Bacilli</taxon>
        <taxon>Bacillales</taxon>
        <taxon>Anoxybacillaceae</taxon>
        <taxon>Thermolongibacillus</taxon>
    </lineage>
</organism>
<dbReference type="Proteomes" id="UP000295658">
    <property type="component" value="Unassembled WGS sequence"/>
</dbReference>
<reference evidence="1 2" key="1">
    <citation type="submission" date="2019-03" db="EMBL/GenBank/DDBJ databases">
        <title>Genomic Encyclopedia of Type Strains, Phase IV (KMG-IV): sequencing the most valuable type-strain genomes for metagenomic binning, comparative biology and taxonomic classification.</title>
        <authorList>
            <person name="Goeker M."/>
        </authorList>
    </citation>
    <scope>NUCLEOTIDE SEQUENCE [LARGE SCALE GENOMIC DNA]</scope>
    <source>
        <strain evidence="1 2">DSM 24979</strain>
    </source>
</reference>
<dbReference type="AlphaFoldDB" id="A0A4R1QHM7"/>
<accession>A0A4R1QHM7</accession>
<protein>
    <submittedName>
        <fullName evidence="1">Uncharacterized protein</fullName>
    </submittedName>
</protein>
<comment type="caution">
    <text evidence="1">The sequence shown here is derived from an EMBL/GenBank/DDBJ whole genome shotgun (WGS) entry which is preliminary data.</text>
</comment>